<dbReference type="EMBL" id="KN831774">
    <property type="protein sequence ID" value="KIM44008.1"/>
    <property type="molecule type" value="Genomic_DNA"/>
</dbReference>
<gene>
    <name evidence="1" type="ORF">M413DRAFT_373153</name>
</gene>
<dbReference type="HOGENOM" id="CLU_2794238_0_0_1"/>
<dbReference type="AlphaFoldDB" id="A0A0C2Y2D2"/>
<accession>A0A0C2Y2D2</accession>
<keyword evidence="2" id="KW-1185">Reference proteome</keyword>
<protein>
    <submittedName>
        <fullName evidence="1">Uncharacterized protein</fullName>
    </submittedName>
</protein>
<name>A0A0C2Y2D2_HEBCY</name>
<organism evidence="1 2">
    <name type="scientific">Hebeloma cylindrosporum</name>
    <dbReference type="NCBI Taxonomy" id="76867"/>
    <lineage>
        <taxon>Eukaryota</taxon>
        <taxon>Fungi</taxon>
        <taxon>Dikarya</taxon>
        <taxon>Basidiomycota</taxon>
        <taxon>Agaricomycotina</taxon>
        <taxon>Agaricomycetes</taxon>
        <taxon>Agaricomycetidae</taxon>
        <taxon>Agaricales</taxon>
        <taxon>Agaricineae</taxon>
        <taxon>Hymenogastraceae</taxon>
        <taxon>Hebeloma</taxon>
    </lineage>
</organism>
<proteinExistence type="predicted"/>
<evidence type="ECO:0000313" key="2">
    <source>
        <dbReference type="Proteomes" id="UP000053424"/>
    </source>
</evidence>
<dbReference type="Proteomes" id="UP000053424">
    <property type="component" value="Unassembled WGS sequence"/>
</dbReference>
<reference evidence="1 2" key="1">
    <citation type="submission" date="2014-04" db="EMBL/GenBank/DDBJ databases">
        <authorList>
            <consortium name="DOE Joint Genome Institute"/>
            <person name="Kuo A."/>
            <person name="Gay G."/>
            <person name="Dore J."/>
            <person name="Kohler A."/>
            <person name="Nagy L.G."/>
            <person name="Floudas D."/>
            <person name="Copeland A."/>
            <person name="Barry K.W."/>
            <person name="Cichocki N."/>
            <person name="Veneault-Fourrey C."/>
            <person name="LaButti K."/>
            <person name="Lindquist E.A."/>
            <person name="Lipzen A."/>
            <person name="Lundell T."/>
            <person name="Morin E."/>
            <person name="Murat C."/>
            <person name="Sun H."/>
            <person name="Tunlid A."/>
            <person name="Henrissat B."/>
            <person name="Grigoriev I.V."/>
            <person name="Hibbett D.S."/>
            <person name="Martin F."/>
            <person name="Nordberg H.P."/>
            <person name="Cantor M.N."/>
            <person name="Hua S.X."/>
        </authorList>
    </citation>
    <scope>NUCLEOTIDE SEQUENCE [LARGE SCALE GENOMIC DNA]</scope>
    <source>
        <strain evidence="2">h7</strain>
    </source>
</reference>
<reference evidence="2" key="2">
    <citation type="submission" date="2015-01" db="EMBL/GenBank/DDBJ databases">
        <title>Evolutionary Origins and Diversification of the Mycorrhizal Mutualists.</title>
        <authorList>
            <consortium name="DOE Joint Genome Institute"/>
            <consortium name="Mycorrhizal Genomics Consortium"/>
            <person name="Kohler A."/>
            <person name="Kuo A."/>
            <person name="Nagy L.G."/>
            <person name="Floudas D."/>
            <person name="Copeland A."/>
            <person name="Barry K.W."/>
            <person name="Cichocki N."/>
            <person name="Veneault-Fourrey C."/>
            <person name="LaButti K."/>
            <person name="Lindquist E.A."/>
            <person name="Lipzen A."/>
            <person name="Lundell T."/>
            <person name="Morin E."/>
            <person name="Murat C."/>
            <person name="Riley R."/>
            <person name="Ohm R."/>
            <person name="Sun H."/>
            <person name="Tunlid A."/>
            <person name="Henrissat B."/>
            <person name="Grigoriev I.V."/>
            <person name="Hibbett D.S."/>
            <person name="Martin F."/>
        </authorList>
    </citation>
    <scope>NUCLEOTIDE SEQUENCE [LARGE SCALE GENOMIC DNA]</scope>
    <source>
        <strain evidence="2">h7</strain>
    </source>
</reference>
<evidence type="ECO:0000313" key="1">
    <source>
        <dbReference type="EMBL" id="KIM44008.1"/>
    </source>
</evidence>
<sequence>MLQSKNICFCGEITVSRFLSSYSRHRIQLTTSPPLLQIEGCNSLIEINGAPFPFHLRRALLHDQQSME</sequence>